<dbReference type="Proteomes" id="UP000297245">
    <property type="component" value="Unassembled WGS sequence"/>
</dbReference>
<dbReference type="GO" id="GO:0006351">
    <property type="term" value="P:DNA-templated transcription"/>
    <property type="evidence" value="ECO:0007669"/>
    <property type="project" value="InterPro"/>
</dbReference>
<dbReference type="CDD" id="cd12148">
    <property type="entry name" value="fungal_TF_MHR"/>
    <property type="match status" value="1"/>
</dbReference>
<evidence type="ECO:0000256" key="1">
    <source>
        <dbReference type="ARBA" id="ARBA00004123"/>
    </source>
</evidence>
<evidence type="ECO:0000256" key="3">
    <source>
        <dbReference type="ARBA" id="ARBA00023015"/>
    </source>
</evidence>
<dbReference type="InterPro" id="IPR007219">
    <property type="entry name" value="XnlR_reg_dom"/>
</dbReference>
<evidence type="ECO:0000256" key="5">
    <source>
        <dbReference type="ARBA" id="ARBA00023242"/>
    </source>
</evidence>
<dbReference type="GO" id="GO:0003677">
    <property type="term" value="F:DNA binding"/>
    <property type="evidence" value="ECO:0007669"/>
    <property type="project" value="InterPro"/>
</dbReference>
<keyword evidence="5" id="KW-0539">Nucleus</keyword>
<dbReference type="GO" id="GO:0000981">
    <property type="term" value="F:DNA-binding transcription factor activity, RNA polymerase II-specific"/>
    <property type="evidence" value="ECO:0007669"/>
    <property type="project" value="InterPro"/>
</dbReference>
<comment type="subcellular location">
    <subcellularLocation>
        <location evidence="1">Nucleus</location>
    </subcellularLocation>
</comment>
<protein>
    <recommendedName>
        <fullName evidence="6">Xylanolytic transcriptional activator regulatory domain-containing protein</fullName>
    </recommendedName>
</protein>
<feature type="domain" description="Xylanolytic transcriptional activator regulatory" evidence="6">
    <location>
        <begin position="65"/>
        <end position="248"/>
    </location>
</feature>
<evidence type="ECO:0000313" key="7">
    <source>
        <dbReference type="EMBL" id="THU91366.1"/>
    </source>
</evidence>
<dbReference type="GO" id="GO:0008270">
    <property type="term" value="F:zinc ion binding"/>
    <property type="evidence" value="ECO:0007669"/>
    <property type="project" value="InterPro"/>
</dbReference>
<dbReference type="PANTHER" id="PTHR47338">
    <property type="entry name" value="ZN(II)2CYS6 TRANSCRIPTION FACTOR (EUROFUNG)-RELATED"/>
    <property type="match status" value="1"/>
</dbReference>
<sequence>AEYLEEQISILENRIRELENPTVQGSGMVLQNPYIGQDAPTLGMLHLSRIQHIEIPPQLREQLLSAFLSYASELGFFLDPTRFYASATPGSSTTPPPSPALLQTVILLATHIYSTDSITSDMKAELLSQAVNSTSQALSSNHPDKVLQTIQAHVLLAQYFFLNGRKLEGRYNVTMAVSLVLSTRLHRIRSLEEMERSSFTYATNTDTSLPQPRDAREEMERIDAFWVVLSLNSCWATSEGTTSSLTYWKSQFRVDTPWPGRQIPLASDATSTSTIQLFLACGADAGYSMLALHAKACILFEQSHELSSRFSPSLSSQSTQKWVEICTSLRTLARRFQSELPRIETAPSPAVSRQLLVIHTLTYVTKIRILSLMSWDPSGEATRRAALEAVYLVKKVDLHETTFIDPIMGVSLPQQIWIIDTDTYLLMADALDDDWTNTYARSVSIYGNNDVFRYAGATGIT</sequence>
<gene>
    <name evidence="7" type="ORF">K435DRAFT_674281</name>
</gene>
<dbReference type="EMBL" id="ML179308">
    <property type="protein sequence ID" value="THU91366.1"/>
    <property type="molecule type" value="Genomic_DNA"/>
</dbReference>
<evidence type="ECO:0000313" key="8">
    <source>
        <dbReference type="Proteomes" id="UP000297245"/>
    </source>
</evidence>
<reference evidence="7 8" key="1">
    <citation type="journal article" date="2019" name="Nat. Ecol. Evol.">
        <title>Megaphylogeny resolves global patterns of mushroom evolution.</title>
        <authorList>
            <person name="Varga T."/>
            <person name="Krizsan K."/>
            <person name="Foldi C."/>
            <person name="Dima B."/>
            <person name="Sanchez-Garcia M."/>
            <person name="Sanchez-Ramirez S."/>
            <person name="Szollosi G.J."/>
            <person name="Szarkandi J.G."/>
            <person name="Papp V."/>
            <person name="Albert L."/>
            <person name="Andreopoulos W."/>
            <person name="Angelini C."/>
            <person name="Antonin V."/>
            <person name="Barry K.W."/>
            <person name="Bougher N.L."/>
            <person name="Buchanan P."/>
            <person name="Buyck B."/>
            <person name="Bense V."/>
            <person name="Catcheside P."/>
            <person name="Chovatia M."/>
            <person name="Cooper J."/>
            <person name="Damon W."/>
            <person name="Desjardin D."/>
            <person name="Finy P."/>
            <person name="Geml J."/>
            <person name="Haridas S."/>
            <person name="Hughes K."/>
            <person name="Justo A."/>
            <person name="Karasinski D."/>
            <person name="Kautmanova I."/>
            <person name="Kiss B."/>
            <person name="Kocsube S."/>
            <person name="Kotiranta H."/>
            <person name="LaButti K.M."/>
            <person name="Lechner B.E."/>
            <person name="Liimatainen K."/>
            <person name="Lipzen A."/>
            <person name="Lukacs Z."/>
            <person name="Mihaltcheva S."/>
            <person name="Morgado L.N."/>
            <person name="Niskanen T."/>
            <person name="Noordeloos M.E."/>
            <person name="Ohm R.A."/>
            <person name="Ortiz-Santana B."/>
            <person name="Ovrebo C."/>
            <person name="Racz N."/>
            <person name="Riley R."/>
            <person name="Savchenko A."/>
            <person name="Shiryaev A."/>
            <person name="Soop K."/>
            <person name="Spirin V."/>
            <person name="Szebenyi C."/>
            <person name="Tomsovsky M."/>
            <person name="Tulloss R.E."/>
            <person name="Uehling J."/>
            <person name="Grigoriev I.V."/>
            <person name="Vagvolgyi C."/>
            <person name="Papp T."/>
            <person name="Martin F.M."/>
            <person name="Miettinen O."/>
            <person name="Hibbett D.S."/>
            <person name="Nagy L.G."/>
        </authorList>
    </citation>
    <scope>NUCLEOTIDE SEQUENCE [LARGE SCALE GENOMIC DNA]</scope>
    <source>
        <strain evidence="7 8">CBS 962.96</strain>
    </source>
</reference>
<dbReference type="PANTHER" id="PTHR47338:SF29">
    <property type="entry name" value="ZN(2)-C6 FUNGAL-TYPE DOMAIN-CONTAINING PROTEIN"/>
    <property type="match status" value="1"/>
</dbReference>
<dbReference type="InterPro" id="IPR050815">
    <property type="entry name" value="TF_fung"/>
</dbReference>
<keyword evidence="8" id="KW-1185">Reference proteome</keyword>
<proteinExistence type="predicted"/>
<accession>A0A4S8LPN7</accession>
<name>A0A4S8LPN7_DENBC</name>
<organism evidence="7 8">
    <name type="scientific">Dendrothele bispora (strain CBS 962.96)</name>
    <dbReference type="NCBI Taxonomy" id="1314807"/>
    <lineage>
        <taxon>Eukaryota</taxon>
        <taxon>Fungi</taxon>
        <taxon>Dikarya</taxon>
        <taxon>Basidiomycota</taxon>
        <taxon>Agaricomycotina</taxon>
        <taxon>Agaricomycetes</taxon>
        <taxon>Agaricomycetidae</taxon>
        <taxon>Agaricales</taxon>
        <taxon>Agaricales incertae sedis</taxon>
        <taxon>Dendrothele</taxon>
    </lineage>
</organism>
<keyword evidence="2" id="KW-0479">Metal-binding</keyword>
<dbReference type="Pfam" id="PF04082">
    <property type="entry name" value="Fungal_trans"/>
    <property type="match status" value="1"/>
</dbReference>
<evidence type="ECO:0000256" key="2">
    <source>
        <dbReference type="ARBA" id="ARBA00022723"/>
    </source>
</evidence>
<keyword evidence="4" id="KW-0804">Transcription</keyword>
<dbReference type="AlphaFoldDB" id="A0A4S8LPN7"/>
<evidence type="ECO:0000256" key="4">
    <source>
        <dbReference type="ARBA" id="ARBA00023163"/>
    </source>
</evidence>
<dbReference type="GO" id="GO:0005634">
    <property type="term" value="C:nucleus"/>
    <property type="evidence" value="ECO:0007669"/>
    <property type="project" value="UniProtKB-SubCell"/>
</dbReference>
<feature type="non-terminal residue" evidence="7">
    <location>
        <position position="1"/>
    </location>
</feature>
<dbReference type="OrthoDB" id="2309723at2759"/>
<evidence type="ECO:0000259" key="6">
    <source>
        <dbReference type="Pfam" id="PF04082"/>
    </source>
</evidence>
<keyword evidence="3" id="KW-0805">Transcription regulation</keyword>